<dbReference type="SUPFAM" id="SSF90123">
    <property type="entry name" value="ABC transporter transmembrane region"/>
    <property type="match status" value="1"/>
</dbReference>
<evidence type="ECO:0000313" key="10">
    <source>
        <dbReference type="Proteomes" id="UP000000238"/>
    </source>
</evidence>
<feature type="domain" description="ABC transmembrane type-1" evidence="8">
    <location>
        <begin position="14"/>
        <end position="310"/>
    </location>
</feature>
<protein>
    <submittedName>
        <fullName evidence="9">ABC-type multidrug transport system, ATPase and permease components</fullName>
    </submittedName>
</protein>
<dbReference type="InterPro" id="IPR039421">
    <property type="entry name" value="Type_1_exporter"/>
</dbReference>
<dbReference type="SUPFAM" id="SSF52540">
    <property type="entry name" value="P-loop containing nucleoside triphosphate hydrolases"/>
    <property type="match status" value="1"/>
</dbReference>
<dbReference type="InterPro" id="IPR003593">
    <property type="entry name" value="AAA+_ATPase"/>
</dbReference>
<dbReference type="GO" id="GO:0016887">
    <property type="term" value="F:ATP hydrolysis activity"/>
    <property type="evidence" value="ECO:0007669"/>
    <property type="project" value="InterPro"/>
</dbReference>
<sequence length="581" mass="64929">MVLAYRPQLARANLIAVLATLAAVPVPLLLPLLVDEVLLEQPGPVIALINQYSPETIHGAAFYIGVMVFAALVLRTFSLLMNVWQGRQFASISKDIICRIRQDLLSRLSSISMAEYEVMGSGAVASRYVTDLNTIDQFIGSSVSRLLVALLTIVGTAVVLLWVHWQLALLILFFNPFVIYLTTRLGKKVKELKRRENQALELFQEALTETLDGIHQIRAANREQHYIRRLLDHAWGVRNHAVQYEWKSDAANRVSFMLFLFGVDLFRAAAMLTVFYSDLSIGHMFAIFGYLWFMMAPVQDILSMQYSFYAANAALGRINQLLQLRQEPVYPPQTNPFAGKRTVALDVDNVHFSYGDGPDVLQGVSLHINPGEKAALVGASGGGKSTLVQVLLGMYSPSRGSVSFDGVPIQRIGHHRVREHVVTVLQHPTLFNDSLRQNLTMGRPHTDAQLWQALEVAQLKSVVENLPDGLDTLVGRQGVRLSGGQRQRVAIARMILADPQVVILDEATSALDAETEYHLHRALADFLDQRTTLIIAHRLSAVKQADRVYVFEDGRIAEEGKHEELLQQRGLYAQLYGERQH</sequence>
<dbReference type="InterPro" id="IPR017871">
    <property type="entry name" value="ABC_transporter-like_CS"/>
</dbReference>
<evidence type="ECO:0000256" key="3">
    <source>
        <dbReference type="ARBA" id="ARBA00022741"/>
    </source>
</evidence>
<keyword evidence="6" id="KW-0472">Membrane</keyword>
<keyword evidence="5" id="KW-1133">Transmembrane helix</keyword>
<dbReference type="Pfam" id="PF00664">
    <property type="entry name" value="ABC_membrane"/>
    <property type="match status" value="1"/>
</dbReference>
<keyword evidence="4" id="KW-0067">ATP-binding</keyword>
<dbReference type="CDD" id="cd07346">
    <property type="entry name" value="ABC_6TM_exporters"/>
    <property type="match status" value="1"/>
</dbReference>
<dbReference type="InterPro" id="IPR003439">
    <property type="entry name" value="ABC_transporter-like_ATP-bd"/>
</dbReference>
<evidence type="ECO:0000256" key="2">
    <source>
        <dbReference type="ARBA" id="ARBA00022692"/>
    </source>
</evidence>
<dbReference type="KEGG" id="hch:HCH_00591"/>
<dbReference type="GO" id="GO:0034040">
    <property type="term" value="F:ATPase-coupled lipid transmembrane transporter activity"/>
    <property type="evidence" value="ECO:0007669"/>
    <property type="project" value="TreeGrafter"/>
</dbReference>
<evidence type="ECO:0000259" key="8">
    <source>
        <dbReference type="PROSITE" id="PS50929"/>
    </source>
</evidence>
<dbReference type="AlphaFoldDB" id="Q2SPD0"/>
<dbReference type="SMART" id="SM00382">
    <property type="entry name" value="AAA"/>
    <property type="match status" value="1"/>
</dbReference>
<dbReference type="EMBL" id="CP000155">
    <property type="protein sequence ID" value="ABC27494.1"/>
    <property type="molecule type" value="Genomic_DNA"/>
</dbReference>
<feature type="domain" description="ABC transporter" evidence="7">
    <location>
        <begin position="345"/>
        <end position="578"/>
    </location>
</feature>
<dbReference type="Proteomes" id="UP000000238">
    <property type="component" value="Chromosome"/>
</dbReference>
<dbReference type="PANTHER" id="PTHR24221">
    <property type="entry name" value="ATP-BINDING CASSETTE SUB-FAMILY B"/>
    <property type="match status" value="1"/>
</dbReference>
<dbReference type="PROSITE" id="PS50893">
    <property type="entry name" value="ABC_TRANSPORTER_2"/>
    <property type="match status" value="1"/>
</dbReference>
<evidence type="ECO:0000256" key="6">
    <source>
        <dbReference type="ARBA" id="ARBA00023136"/>
    </source>
</evidence>
<dbReference type="STRING" id="349521.HCH_00591"/>
<evidence type="ECO:0000256" key="1">
    <source>
        <dbReference type="ARBA" id="ARBA00004651"/>
    </source>
</evidence>
<dbReference type="PROSITE" id="PS50929">
    <property type="entry name" value="ABC_TM1F"/>
    <property type="match status" value="1"/>
</dbReference>
<evidence type="ECO:0000313" key="9">
    <source>
        <dbReference type="EMBL" id="ABC27494.1"/>
    </source>
</evidence>
<keyword evidence="3" id="KW-0547">Nucleotide-binding</keyword>
<dbReference type="eggNOG" id="COG1132">
    <property type="taxonomic scope" value="Bacteria"/>
</dbReference>
<dbReference type="InterPro" id="IPR011527">
    <property type="entry name" value="ABC1_TM_dom"/>
</dbReference>
<reference evidence="9 10" key="1">
    <citation type="journal article" date="2005" name="Nucleic Acids Res.">
        <title>Genomic blueprint of Hahella chejuensis, a marine microbe producing an algicidal agent.</title>
        <authorList>
            <person name="Jeong H."/>
            <person name="Yim J.H."/>
            <person name="Lee C."/>
            <person name="Choi S.-H."/>
            <person name="Park Y.K."/>
            <person name="Yoon S.H."/>
            <person name="Hur C.-G."/>
            <person name="Kang H.-Y."/>
            <person name="Kim D."/>
            <person name="Lee H.H."/>
            <person name="Park K.H."/>
            <person name="Park S.-H."/>
            <person name="Park H.-S."/>
            <person name="Lee H.K."/>
            <person name="Oh T.K."/>
            <person name="Kim J.F."/>
        </authorList>
    </citation>
    <scope>NUCLEOTIDE SEQUENCE [LARGE SCALE GENOMIC DNA]</scope>
    <source>
        <strain evidence="9 10">KCTC 2396</strain>
    </source>
</reference>
<dbReference type="OrthoDB" id="9806127at2"/>
<dbReference type="GO" id="GO:0140359">
    <property type="term" value="F:ABC-type transporter activity"/>
    <property type="evidence" value="ECO:0007669"/>
    <property type="project" value="InterPro"/>
</dbReference>
<accession>Q2SPD0</accession>
<dbReference type="GO" id="GO:0005524">
    <property type="term" value="F:ATP binding"/>
    <property type="evidence" value="ECO:0007669"/>
    <property type="project" value="UniProtKB-KW"/>
</dbReference>
<gene>
    <name evidence="9" type="ordered locus">HCH_00591</name>
</gene>
<keyword evidence="10" id="KW-1185">Reference proteome</keyword>
<dbReference type="InterPro" id="IPR027417">
    <property type="entry name" value="P-loop_NTPase"/>
</dbReference>
<dbReference type="Gene3D" id="3.40.50.300">
    <property type="entry name" value="P-loop containing nucleotide triphosphate hydrolases"/>
    <property type="match status" value="1"/>
</dbReference>
<proteinExistence type="predicted"/>
<dbReference type="HOGENOM" id="CLU_000604_84_3_6"/>
<organism evidence="9 10">
    <name type="scientific">Hahella chejuensis (strain KCTC 2396)</name>
    <dbReference type="NCBI Taxonomy" id="349521"/>
    <lineage>
        <taxon>Bacteria</taxon>
        <taxon>Pseudomonadati</taxon>
        <taxon>Pseudomonadota</taxon>
        <taxon>Gammaproteobacteria</taxon>
        <taxon>Oceanospirillales</taxon>
        <taxon>Hahellaceae</taxon>
        <taxon>Hahella</taxon>
    </lineage>
</organism>
<dbReference type="InterPro" id="IPR036640">
    <property type="entry name" value="ABC1_TM_sf"/>
</dbReference>
<dbReference type="PANTHER" id="PTHR24221:SF233">
    <property type="entry name" value="ATP-BINDING_PERMEASE FUSION ABC TRANSPORTER-RELATED"/>
    <property type="match status" value="1"/>
</dbReference>
<evidence type="ECO:0000256" key="5">
    <source>
        <dbReference type="ARBA" id="ARBA00022989"/>
    </source>
</evidence>
<dbReference type="FunFam" id="3.40.50.300:FF:001492">
    <property type="entry name" value="ABC transporter ATP-binding protein/permease"/>
    <property type="match status" value="1"/>
</dbReference>
<dbReference type="PROSITE" id="PS00211">
    <property type="entry name" value="ABC_TRANSPORTER_1"/>
    <property type="match status" value="1"/>
</dbReference>
<dbReference type="GO" id="GO:0005886">
    <property type="term" value="C:plasma membrane"/>
    <property type="evidence" value="ECO:0007669"/>
    <property type="project" value="UniProtKB-SubCell"/>
</dbReference>
<comment type="subcellular location">
    <subcellularLocation>
        <location evidence="1">Cell membrane</location>
        <topology evidence="1">Multi-pass membrane protein</topology>
    </subcellularLocation>
</comment>
<evidence type="ECO:0000256" key="4">
    <source>
        <dbReference type="ARBA" id="ARBA00022840"/>
    </source>
</evidence>
<name>Q2SPD0_HAHCH</name>
<evidence type="ECO:0000259" key="7">
    <source>
        <dbReference type="PROSITE" id="PS50893"/>
    </source>
</evidence>
<dbReference type="Pfam" id="PF00005">
    <property type="entry name" value="ABC_tran"/>
    <property type="match status" value="1"/>
</dbReference>
<dbReference type="Gene3D" id="1.20.1560.10">
    <property type="entry name" value="ABC transporter type 1, transmembrane domain"/>
    <property type="match status" value="1"/>
</dbReference>
<keyword evidence="2" id="KW-0812">Transmembrane</keyword>